<dbReference type="Proteomes" id="UP001596958">
    <property type="component" value="Unassembled WGS sequence"/>
</dbReference>
<keyword evidence="2" id="KW-0732">Signal</keyword>
<evidence type="ECO:0000313" key="4">
    <source>
        <dbReference type="Proteomes" id="UP001596958"/>
    </source>
</evidence>
<keyword evidence="4" id="KW-1185">Reference proteome</keyword>
<accession>A0ABW2YR79</accession>
<feature type="compositionally biased region" description="Acidic residues" evidence="1">
    <location>
        <begin position="390"/>
        <end position="400"/>
    </location>
</feature>
<dbReference type="EMBL" id="JBHTHU010000001">
    <property type="protein sequence ID" value="MFD0748611.1"/>
    <property type="molecule type" value="Genomic_DNA"/>
</dbReference>
<name>A0ABW2YR79_9SPHI</name>
<dbReference type="Pfam" id="PF13715">
    <property type="entry name" value="CarbopepD_reg_2"/>
    <property type="match status" value="1"/>
</dbReference>
<comment type="caution">
    <text evidence="3">The sequence shown here is derived from an EMBL/GenBank/DDBJ whole genome shotgun (WGS) entry which is preliminary data.</text>
</comment>
<evidence type="ECO:0000256" key="2">
    <source>
        <dbReference type="SAM" id="SignalP"/>
    </source>
</evidence>
<evidence type="ECO:0000256" key="1">
    <source>
        <dbReference type="SAM" id="MobiDB-lite"/>
    </source>
</evidence>
<protein>
    <submittedName>
        <fullName evidence="3">Carboxypeptidase-like regulatory domain-containing protein</fullName>
    </submittedName>
</protein>
<dbReference type="SUPFAM" id="SSF49464">
    <property type="entry name" value="Carboxypeptidase regulatory domain-like"/>
    <property type="match status" value="1"/>
</dbReference>
<organism evidence="3 4">
    <name type="scientific">Mucilaginibacter calamicampi</name>
    <dbReference type="NCBI Taxonomy" id="1302352"/>
    <lineage>
        <taxon>Bacteria</taxon>
        <taxon>Pseudomonadati</taxon>
        <taxon>Bacteroidota</taxon>
        <taxon>Sphingobacteriia</taxon>
        <taxon>Sphingobacteriales</taxon>
        <taxon>Sphingobacteriaceae</taxon>
        <taxon>Mucilaginibacter</taxon>
    </lineage>
</organism>
<feature type="chain" id="PRO_5046439895" evidence="2">
    <location>
        <begin position="20"/>
        <end position="411"/>
    </location>
</feature>
<dbReference type="RefSeq" id="WP_377096089.1">
    <property type="nucleotide sequence ID" value="NZ_JBHTHU010000001.1"/>
</dbReference>
<gene>
    <name evidence="3" type="ORF">ACFQZS_00560</name>
</gene>
<reference evidence="4" key="1">
    <citation type="journal article" date="2019" name="Int. J. Syst. Evol. Microbiol.">
        <title>The Global Catalogue of Microorganisms (GCM) 10K type strain sequencing project: providing services to taxonomists for standard genome sequencing and annotation.</title>
        <authorList>
            <consortium name="The Broad Institute Genomics Platform"/>
            <consortium name="The Broad Institute Genome Sequencing Center for Infectious Disease"/>
            <person name="Wu L."/>
            <person name="Ma J."/>
        </authorList>
    </citation>
    <scope>NUCLEOTIDE SEQUENCE [LARGE SCALE GENOMIC DNA]</scope>
    <source>
        <strain evidence="4">CCUG 63418</strain>
    </source>
</reference>
<evidence type="ECO:0000313" key="3">
    <source>
        <dbReference type="EMBL" id="MFD0748611.1"/>
    </source>
</evidence>
<dbReference type="InterPro" id="IPR008969">
    <property type="entry name" value="CarboxyPept-like_regulatory"/>
</dbReference>
<proteinExistence type="predicted"/>
<feature type="signal peptide" evidence="2">
    <location>
        <begin position="1"/>
        <end position="19"/>
    </location>
</feature>
<feature type="region of interest" description="Disordered" evidence="1">
    <location>
        <begin position="382"/>
        <end position="411"/>
    </location>
</feature>
<sequence>MRKFLCLLLIITCIGVAKGQSVYNVTGIVTDGKDIPIPGATVFITDSRMVTAANADGKFALRQVRAGKYTLVVKMMGYVASTHAFVLQNNDMRFRVKLQEDNIELRTANISAMSLAERKRHLATFIRCFLGISTNAKQCKILNTDILVFKFDKKKNILSANTDDFLVIENRALGYRLKYLLNSFVYDQSGLEAILSFDGSVFFEDMEGNARQKKMWQQQRVDAYLGSSMHFFRSLFSNKVERNGFTVYNMFNRLALEARIKEKKTIPIKYFTSIKLFRKYTNVADSNSRGFNLGLFKKDSTELYVVYRRNEEPREFLDGGTVIKNTFNMPEGQKSIITPLSDKVYINKNGSVSPIGHTQLAGFWMWGKMSWALPFDYEVPPGMEPSKIEDEGDTVDDETDSNGINNPDLKK</sequence>
<dbReference type="Gene3D" id="2.60.40.1120">
    <property type="entry name" value="Carboxypeptidase-like, regulatory domain"/>
    <property type="match status" value="1"/>
</dbReference>